<evidence type="ECO:0000313" key="3">
    <source>
        <dbReference type="Proteomes" id="UP001375370"/>
    </source>
</evidence>
<sequence>MINMPGGRQSFDFDCGPKALQLVLAYYGVDIREDQLLLKLNADHLGTQVTDMADMARSLGFIVEARCDVTIGEIKRYVDAQQPVIVLVQAWADKYMSLDDWRQTEEHGHYVVVIGYDGRTILFEDPATFGNTWLTEREFLARWHDIDPVTGEKLNRFAMILGGKPPAPPLVPQHMD</sequence>
<evidence type="ECO:0000259" key="1">
    <source>
        <dbReference type="PROSITE" id="PS50990"/>
    </source>
</evidence>
<accession>A0ABZ2J5U8</accession>
<feature type="domain" description="Peptidase C39" evidence="1">
    <location>
        <begin position="9"/>
        <end position="150"/>
    </location>
</feature>
<dbReference type="Pfam" id="PF03412">
    <property type="entry name" value="Peptidase_C39"/>
    <property type="match status" value="1"/>
</dbReference>
<evidence type="ECO:0000313" key="2">
    <source>
        <dbReference type="EMBL" id="WWX26305.1"/>
    </source>
</evidence>
<gene>
    <name evidence="2" type="ORF">V8247_07135</name>
</gene>
<dbReference type="EMBL" id="CP146612">
    <property type="protein sequence ID" value="WWX26305.1"/>
    <property type="molecule type" value="Genomic_DNA"/>
</dbReference>
<dbReference type="Proteomes" id="UP001375370">
    <property type="component" value="Chromosome"/>
</dbReference>
<reference evidence="2 3" key="1">
    <citation type="submission" date="2024-03" db="EMBL/GenBank/DDBJ databases">
        <title>A Dehalogenimonas Isolated from Estuarine Sediments Dihaloeliminates Chlorinated Alkanes.</title>
        <authorList>
            <person name="Yang Y."/>
            <person name="Wang H."/>
        </authorList>
    </citation>
    <scope>NUCLEOTIDE SEQUENCE [LARGE SCALE GENOMIC DNA]</scope>
    <source>
        <strain evidence="2 3">W</strain>
    </source>
</reference>
<dbReference type="InterPro" id="IPR005074">
    <property type="entry name" value="Peptidase_C39"/>
</dbReference>
<protein>
    <submittedName>
        <fullName evidence="2">Cysteine peptidase family C39 domain-containing protein</fullName>
    </submittedName>
</protein>
<dbReference type="PROSITE" id="PS50990">
    <property type="entry name" value="PEPTIDASE_C39"/>
    <property type="match status" value="1"/>
</dbReference>
<organism evidence="2 3">
    <name type="scientific">Candidatus Dehalogenimonas loeffleri</name>
    <dbReference type="NCBI Taxonomy" id="3127115"/>
    <lineage>
        <taxon>Bacteria</taxon>
        <taxon>Bacillati</taxon>
        <taxon>Chloroflexota</taxon>
        <taxon>Dehalococcoidia</taxon>
        <taxon>Dehalococcoidales</taxon>
        <taxon>Dehalococcoidaceae</taxon>
        <taxon>Dehalogenimonas</taxon>
    </lineage>
</organism>
<dbReference type="Gene3D" id="3.90.70.10">
    <property type="entry name" value="Cysteine proteinases"/>
    <property type="match status" value="1"/>
</dbReference>
<proteinExistence type="predicted"/>
<keyword evidence="3" id="KW-1185">Reference proteome</keyword>
<dbReference type="RefSeq" id="WP_338739346.1">
    <property type="nucleotide sequence ID" value="NZ_CP146612.1"/>
</dbReference>
<name>A0ABZ2J5U8_9CHLR</name>